<evidence type="ECO:0000313" key="2">
    <source>
        <dbReference type="EMBL" id="KAF9068985.1"/>
    </source>
</evidence>
<sequence length="306" mass="34089">MPSKKTVLQVGVTGYTGRMIAKALVRSEQFTVKALIRPSSLSKPETKELEALGVEIIPGDIVTSMPEDLDKALRDIDTVISTVPPLVDQKPLILAAKRAGVKRFVPSDFGPQIPRGVFFMQDRKLAIRDFIIENNVPYTFIQVGGWTHYMFPYPHAVKASPTKTTGKEFLGTGKVKVAHIALQSISEFVKRIIIDPRTLNKTVQTYDGELTLEEGWELGTRVSGENFDDYARVSAQDIENATGLEGMQAIINGYLKSLFVRGYNTVENAVKEGALDAKKLYPDYKPPSLEELAKEFYQNPPTFVYE</sequence>
<dbReference type="InterPro" id="IPR008030">
    <property type="entry name" value="NmrA-like"/>
</dbReference>
<evidence type="ECO:0000259" key="1">
    <source>
        <dbReference type="Pfam" id="PF05368"/>
    </source>
</evidence>
<dbReference type="PANTHER" id="PTHR43349:SF93">
    <property type="entry name" value="ISOFLAVONE REDUCTASE HOMOLOG P3-RELATED"/>
    <property type="match status" value="1"/>
</dbReference>
<dbReference type="EMBL" id="JADNRY010000055">
    <property type="protein sequence ID" value="KAF9068985.1"/>
    <property type="molecule type" value="Genomic_DNA"/>
</dbReference>
<dbReference type="AlphaFoldDB" id="A0A9P5U6L9"/>
<dbReference type="Pfam" id="PF05368">
    <property type="entry name" value="NmrA"/>
    <property type="match status" value="1"/>
</dbReference>
<proteinExistence type="predicted"/>
<organism evidence="2 3">
    <name type="scientific">Rhodocollybia butyracea</name>
    <dbReference type="NCBI Taxonomy" id="206335"/>
    <lineage>
        <taxon>Eukaryota</taxon>
        <taxon>Fungi</taxon>
        <taxon>Dikarya</taxon>
        <taxon>Basidiomycota</taxon>
        <taxon>Agaricomycotina</taxon>
        <taxon>Agaricomycetes</taxon>
        <taxon>Agaricomycetidae</taxon>
        <taxon>Agaricales</taxon>
        <taxon>Marasmiineae</taxon>
        <taxon>Omphalotaceae</taxon>
        <taxon>Rhodocollybia</taxon>
    </lineage>
</organism>
<dbReference type="InterPro" id="IPR036291">
    <property type="entry name" value="NAD(P)-bd_dom_sf"/>
</dbReference>
<dbReference type="Gene3D" id="3.90.25.10">
    <property type="entry name" value="UDP-galactose 4-epimerase, domain 1"/>
    <property type="match status" value="1"/>
</dbReference>
<protein>
    <recommendedName>
        <fullName evidence="1">NmrA-like domain-containing protein</fullName>
    </recommendedName>
</protein>
<comment type="caution">
    <text evidence="2">The sequence shown here is derived from an EMBL/GenBank/DDBJ whole genome shotgun (WGS) entry which is preliminary data.</text>
</comment>
<dbReference type="SUPFAM" id="SSF51735">
    <property type="entry name" value="NAD(P)-binding Rossmann-fold domains"/>
    <property type="match status" value="1"/>
</dbReference>
<accession>A0A9P5U6L9</accession>
<keyword evidence="3" id="KW-1185">Reference proteome</keyword>
<dbReference type="OrthoDB" id="9974981at2759"/>
<name>A0A9P5U6L9_9AGAR</name>
<gene>
    <name evidence="2" type="ORF">BDP27DRAFT_1421413</name>
</gene>
<dbReference type="Gene3D" id="3.40.50.720">
    <property type="entry name" value="NAD(P)-binding Rossmann-like Domain"/>
    <property type="match status" value="1"/>
</dbReference>
<dbReference type="InterPro" id="IPR050608">
    <property type="entry name" value="NmrA-type/Isoflavone_red_sf"/>
</dbReference>
<evidence type="ECO:0000313" key="3">
    <source>
        <dbReference type="Proteomes" id="UP000772434"/>
    </source>
</evidence>
<dbReference type="Proteomes" id="UP000772434">
    <property type="component" value="Unassembled WGS sequence"/>
</dbReference>
<reference evidence="2" key="1">
    <citation type="submission" date="2020-11" db="EMBL/GenBank/DDBJ databases">
        <authorList>
            <consortium name="DOE Joint Genome Institute"/>
            <person name="Ahrendt S."/>
            <person name="Riley R."/>
            <person name="Andreopoulos W."/>
            <person name="Labutti K."/>
            <person name="Pangilinan J."/>
            <person name="Ruiz-Duenas F.J."/>
            <person name="Barrasa J.M."/>
            <person name="Sanchez-Garcia M."/>
            <person name="Camarero S."/>
            <person name="Miyauchi S."/>
            <person name="Serrano A."/>
            <person name="Linde D."/>
            <person name="Babiker R."/>
            <person name="Drula E."/>
            <person name="Ayuso-Fernandez I."/>
            <person name="Pacheco R."/>
            <person name="Padilla G."/>
            <person name="Ferreira P."/>
            <person name="Barriuso J."/>
            <person name="Kellner H."/>
            <person name="Castanera R."/>
            <person name="Alfaro M."/>
            <person name="Ramirez L."/>
            <person name="Pisabarro A.G."/>
            <person name="Kuo A."/>
            <person name="Tritt A."/>
            <person name="Lipzen A."/>
            <person name="He G."/>
            <person name="Yan M."/>
            <person name="Ng V."/>
            <person name="Cullen D."/>
            <person name="Martin F."/>
            <person name="Rosso M.-N."/>
            <person name="Henrissat B."/>
            <person name="Hibbett D."/>
            <person name="Martinez A.T."/>
            <person name="Grigoriev I.V."/>
        </authorList>
    </citation>
    <scope>NUCLEOTIDE SEQUENCE</scope>
    <source>
        <strain evidence="2">AH 40177</strain>
    </source>
</reference>
<dbReference type="PANTHER" id="PTHR43349">
    <property type="entry name" value="PINORESINOL REDUCTASE-RELATED"/>
    <property type="match status" value="1"/>
</dbReference>
<feature type="domain" description="NmrA-like" evidence="1">
    <location>
        <begin position="4"/>
        <end position="291"/>
    </location>
</feature>